<comment type="similarity">
    <text evidence="1 2">Belongs to the YPI1 family.</text>
</comment>
<evidence type="ECO:0000256" key="3">
    <source>
        <dbReference type="SAM" id="MobiDB-lite"/>
    </source>
</evidence>
<protein>
    <recommendedName>
        <fullName evidence="2">Type 1 phosphatases regulator</fullName>
    </recommendedName>
</protein>
<dbReference type="GO" id="GO:0005634">
    <property type="term" value="C:nucleus"/>
    <property type="evidence" value="ECO:0007669"/>
    <property type="project" value="UniProtKB-SubCell"/>
</dbReference>
<comment type="subcellular location">
    <subcellularLocation>
        <location evidence="2">Nucleus</location>
    </subcellularLocation>
</comment>
<proteinExistence type="inferred from homology"/>
<gene>
    <name evidence="4" type="ORF">CANARDRAFT_96316</name>
</gene>
<dbReference type="Pfam" id="PF07491">
    <property type="entry name" value="PPI_Ypi1"/>
    <property type="match status" value="1"/>
</dbReference>
<dbReference type="STRING" id="983967.A0A1E4T6R6"/>
<evidence type="ECO:0000313" key="4">
    <source>
        <dbReference type="EMBL" id="ODV87459.1"/>
    </source>
</evidence>
<feature type="compositionally biased region" description="Basic residues" evidence="3">
    <location>
        <begin position="40"/>
        <end position="50"/>
    </location>
</feature>
<dbReference type="GO" id="GO:0004865">
    <property type="term" value="F:protein serine/threonine phosphatase inhibitor activity"/>
    <property type="evidence" value="ECO:0007669"/>
    <property type="project" value="UniProtKB-UniRule"/>
</dbReference>
<feature type="compositionally biased region" description="Low complexity" evidence="3">
    <location>
        <begin position="1"/>
        <end position="39"/>
    </location>
</feature>
<keyword evidence="5" id="KW-1185">Reference proteome</keyword>
<dbReference type="AlphaFoldDB" id="A0A1E4T6R6"/>
<evidence type="ECO:0000313" key="5">
    <source>
        <dbReference type="Proteomes" id="UP000094801"/>
    </source>
</evidence>
<reference evidence="5" key="1">
    <citation type="submission" date="2016-04" db="EMBL/GenBank/DDBJ databases">
        <title>Comparative genomics of biotechnologically important yeasts.</title>
        <authorList>
            <consortium name="DOE Joint Genome Institute"/>
            <person name="Riley R."/>
            <person name="Haridas S."/>
            <person name="Wolfe K.H."/>
            <person name="Lopes M.R."/>
            <person name="Hittinger C.T."/>
            <person name="Goker M."/>
            <person name="Salamov A."/>
            <person name="Wisecaver J."/>
            <person name="Long T.M."/>
            <person name="Aerts A.L."/>
            <person name="Barry K."/>
            <person name="Choi C."/>
            <person name="Clum A."/>
            <person name="Coughlan A.Y."/>
            <person name="Deshpande S."/>
            <person name="Douglass A.P."/>
            <person name="Hanson S.J."/>
            <person name="Klenk H.-P."/>
            <person name="Labutti K."/>
            <person name="Lapidus A."/>
            <person name="Lindquist E."/>
            <person name="Lipzen A."/>
            <person name="Meier-Kolthoff J.P."/>
            <person name="Ohm R.A."/>
            <person name="Otillar R.P."/>
            <person name="Pangilinan J."/>
            <person name="Peng Y."/>
            <person name="Rokas A."/>
            <person name="Rosa C.A."/>
            <person name="Scheuner C."/>
            <person name="Sibirny A.A."/>
            <person name="Slot J.C."/>
            <person name="Stielow J.B."/>
            <person name="Sun H."/>
            <person name="Kurtzman C.P."/>
            <person name="Blackwell M."/>
            <person name="Grigoriev I.V."/>
            <person name="Jeffries T.W."/>
        </authorList>
    </citation>
    <scope>NUCLEOTIDE SEQUENCE [LARGE SCALE GENOMIC DNA]</scope>
    <source>
        <strain evidence="5">NRRL YB-2248</strain>
    </source>
</reference>
<dbReference type="GO" id="GO:0008157">
    <property type="term" value="F:protein phosphatase 1 binding"/>
    <property type="evidence" value="ECO:0007669"/>
    <property type="project" value="TreeGrafter"/>
</dbReference>
<dbReference type="OrthoDB" id="307488at2759"/>
<accession>A0A1E4T6R6</accession>
<dbReference type="PANTHER" id="PTHR20835:SF0">
    <property type="entry name" value="E3 UBIQUITIN-PROTEIN LIGASE PPP1R11"/>
    <property type="match status" value="1"/>
</dbReference>
<dbReference type="PANTHER" id="PTHR20835">
    <property type="entry name" value="E3 UBIQUITIN-PROTEIN LIGASE PPP1R11-RELATED"/>
    <property type="match status" value="1"/>
</dbReference>
<evidence type="ECO:0000256" key="2">
    <source>
        <dbReference type="RuleBase" id="RU367162"/>
    </source>
</evidence>
<comment type="function">
    <text evidence="2">Regulator of type 1 phosphatases which maintains protein phosphatase activity under strict control.</text>
</comment>
<feature type="compositionally biased region" description="Low complexity" evidence="3">
    <location>
        <begin position="90"/>
        <end position="99"/>
    </location>
</feature>
<name>A0A1E4T6R6_9ASCO</name>
<dbReference type="InterPro" id="IPR011107">
    <property type="entry name" value="PPI_Ypi1"/>
</dbReference>
<dbReference type="EMBL" id="KV453848">
    <property type="protein sequence ID" value="ODV87459.1"/>
    <property type="molecule type" value="Genomic_DNA"/>
</dbReference>
<sequence>MTSRSATSQSRQSQTVVIDPITIPSTLTLIPTDDTSQQQKKNKNKRKQRNKVSWAEDTVDNEDMNKKKSKICCIFHPRDENEFEVEDGSDSSSSDSSSDSSDDESAAGGDGGSGDSQPGSGRVKGDAKPNAYERQPKYIKKKPSSSSSHSHSHSHAHSHDCEQHQHQHQH</sequence>
<feature type="region of interest" description="Disordered" evidence="3">
    <location>
        <begin position="1"/>
        <end position="170"/>
    </location>
</feature>
<feature type="compositionally biased region" description="Basic and acidic residues" evidence="3">
    <location>
        <begin position="157"/>
        <end position="170"/>
    </location>
</feature>
<keyword evidence="2" id="KW-0539">Nucleus</keyword>
<organism evidence="4 5">
    <name type="scientific">[Candida] arabinofermentans NRRL YB-2248</name>
    <dbReference type="NCBI Taxonomy" id="983967"/>
    <lineage>
        <taxon>Eukaryota</taxon>
        <taxon>Fungi</taxon>
        <taxon>Dikarya</taxon>
        <taxon>Ascomycota</taxon>
        <taxon>Saccharomycotina</taxon>
        <taxon>Pichiomycetes</taxon>
        <taxon>Pichiales</taxon>
        <taxon>Pichiaceae</taxon>
        <taxon>Ogataea</taxon>
        <taxon>Ogataea/Candida clade</taxon>
    </lineage>
</organism>
<evidence type="ECO:0000256" key="1">
    <source>
        <dbReference type="ARBA" id="ARBA00005605"/>
    </source>
</evidence>
<dbReference type="Proteomes" id="UP000094801">
    <property type="component" value="Unassembled WGS sequence"/>
</dbReference>